<protein>
    <submittedName>
        <fullName evidence="7">RNase adapter RapZ</fullName>
    </submittedName>
</protein>
<dbReference type="InterPro" id="IPR027417">
    <property type="entry name" value="P-loop_NTPase"/>
</dbReference>
<evidence type="ECO:0000256" key="2">
    <source>
        <dbReference type="ARBA" id="ARBA00022840"/>
    </source>
</evidence>
<evidence type="ECO:0000259" key="5">
    <source>
        <dbReference type="Pfam" id="PF03668"/>
    </source>
</evidence>
<organism evidence="7 8">
    <name type="scientific">Streptomyces acidicola</name>
    <dbReference type="NCBI Taxonomy" id="2596892"/>
    <lineage>
        <taxon>Bacteria</taxon>
        <taxon>Bacillati</taxon>
        <taxon>Actinomycetota</taxon>
        <taxon>Actinomycetes</taxon>
        <taxon>Kitasatosporales</taxon>
        <taxon>Streptomycetaceae</taxon>
        <taxon>Streptomyces</taxon>
    </lineage>
</organism>
<keyword evidence="3 4" id="KW-0342">GTP-binding</keyword>
<feature type="domain" description="RapZ C-terminal" evidence="6">
    <location>
        <begin position="172"/>
        <end position="291"/>
    </location>
</feature>
<reference evidence="7 8" key="1">
    <citation type="submission" date="2019-09" db="EMBL/GenBank/DDBJ databases">
        <authorList>
            <person name="Duangmal K."/>
            <person name="Teo W.F.A."/>
            <person name="Lipun K."/>
        </authorList>
    </citation>
    <scope>NUCLEOTIDE SEQUENCE [LARGE SCALE GENOMIC DNA]</scope>
    <source>
        <strain evidence="7 8">K1PN6</strain>
    </source>
</reference>
<sequence length="292" mass="31924">MPPSPGFQSEVVVITGLSGAGRSLAADHLEDLGWFAIDNLPPKLVPKVVELAQAPKSSFTRVALAVGTGHHQDEVLPMLAWLRSSGARVRVLFLEAATDVLVRRFDHTRRRHPLADGDEQHLVSAIDQERQLLAPVRNEADMVLDTSALNVHELRRRLGTLFADAGSGQGVQMTVLSFGYKHGLPLDADIVFDCRFLPNPHYVEELRPLTGLHPPVSEYVLAQSTAQSFLQDAERMLGRLLPAYIDEGRAYLTVALGCTGGQHRSVAMAEQLAVVLRPLGVTPGVLHRDVHK</sequence>
<accession>A0A5N8WRG2</accession>
<dbReference type="GO" id="GO:0005525">
    <property type="term" value="F:GTP binding"/>
    <property type="evidence" value="ECO:0007669"/>
    <property type="project" value="UniProtKB-UniRule"/>
</dbReference>
<evidence type="ECO:0000256" key="4">
    <source>
        <dbReference type="HAMAP-Rule" id="MF_00636"/>
    </source>
</evidence>
<dbReference type="Pfam" id="PF03668">
    <property type="entry name" value="RapZ-like_N"/>
    <property type="match status" value="1"/>
</dbReference>
<dbReference type="PANTHER" id="PTHR30448:SF0">
    <property type="entry name" value="RNASE ADAPTER PROTEIN RAPZ"/>
    <property type="match status" value="1"/>
</dbReference>
<keyword evidence="1 4" id="KW-0547">Nucleotide-binding</keyword>
<keyword evidence="8" id="KW-1185">Reference proteome</keyword>
<evidence type="ECO:0000256" key="3">
    <source>
        <dbReference type="ARBA" id="ARBA00023134"/>
    </source>
</evidence>
<dbReference type="HAMAP" id="MF_00636">
    <property type="entry name" value="RapZ_like"/>
    <property type="match status" value="1"/>
</dbReference>
<dbReference type="PANTHER" id="PTHR30448">
    <property type="entry name" value="RNASE ADAPTER PROTEIN RAPZ"/>
    <property type="match status" value="1"/>
</dbReference>
<comment type="caution">
    <text evidence="4">Lacks conserved residue(s) required for the propagation of feature annotation.</text>
</comment>
<dbReference type="AlphaFoldDB" id="A0A5N8WRG2"/>
<dbReference type="Pfam" id="PF22740">
    <property type="entry name" value="PapZ_C"/>
    <property type="match status" value="1"/>
</dbReference>
<gene>
    <name evidence="7" type="primary">rapZ</name>
    <name evidence="7" type="ORF">FPZ41_15250</name>
</gene>
<dbReference type="RefSeq" id="WP_152862920.1">
    <property type="nucleotide sequence ID" value="NZ_VMNX01000046.1"/>
</dbReference>
<name>A0A5N8WRG2_9ACTN</name>
<feature type="domain" description="RapZ-like N-terminal" evidence="5">
    <location>
        <begin position="10"/>
        <end position="163"/>
    </location>
</feature>
<feature type="binding site" evidence="4">
    <location>
        <begin position="16"/>
        <end position="23"/>
    </location>
    <ligand>
        <name>ATP</name>
        <dbReference type="ChEBI" id="CHEBI:30616"/>
    </ligand>
</feature>
<evidence type="ECO:0000313" key="7">
    <source>
        <dbReference type="EMBL" id="MPY49849.1"/>
    </source>
</evidence>
<dbReference type="GO" id="GO:0005524">
    <property type="term" value="F:ATP binding"/>
    <property type="evidence" value="ECO:0007669"/>
    <property type="project" value="UniProtKB-UniRule"/>
</dbReference>
<evidence type="ECO:0000256" key="1">
    <source>
        <dbReference type="ARBA" id="ARBA00022741"/>
    </source>
</evidence>
<dbReference type="Proteomes" id="UP000373149">
    <property type="component" value="Unassembled WGS sequence"/>
</dbReference>
<dbReference type="InterPro" id="IPR053931">
    <property type="entry name" value="RapZ_C"/>
</dbReference>
<comment type="caution">
    <text evidence="7">The sequence shown here is derived from an EMBL/GenBank/DDBJ whole genome shotgun (WGS) entry which is preliminary data.</text>
</comment>
<dbReference type="NCBIfam" id="NF003828">
    <property type="entry name" value="PRK05416.1"/>
    <property type="match status" value="1"/>
</dbReference>
<evidence type="ECO:0000313" key="8">
    <source>
        <dbReference type="Proteomes" id="UP000373149"/>
    </source>
</evidence>
<dbReference type="PIRSF" id="PIRSF005052">
    <property type="entry name" value="P-loopkin"/>
    <property type="match status" value="1"/>
</dbReference>
<dbReference type="EMBL" id="VMNX01000046">
    <property type="protein sequence ID" value="MPY49849.1"/>
    <property type="molecule type" value="Genomic_DNA"/>
</dbReference>
<dbReference type="Gene3D" id="3.40.50.300">
    <property type="entry name" value="P-loop containing nucleotide triphosphate hydrolases"/>
    <property type="match status" value="1"/>
</dbReference>
<evidence type="ECO:0000259" key="6">
    <source>
        <dbReference type="Pfam" id="PF22740"/>
    </source>
</evidence>
<dbReference type="SUPFAM" id="SSF52540">
    <property type="entry name" value="P-loop containing nucleoside triphosphate hydrolases"/>
    <property type="match status" value="1"/>
</dbReference>
<dbReference type="InterPro" id="IPR005337">
    <property type="entry name" value="RapZ-like"/>
</dbReference>
<keyword evidence="2 4" id="KW-0067">ATP-binding</keyword>
<proteinExistence type="inferred from homology"/>
<dbReference type="InterPro" id="IPR053930">
    <property type="entry name" value="RapZ-like_N"/>
</dbReference>